<evidence type="ECO:0000256" key="3">
    <source>
        <dbReference type="ARBA" id="ARBA00023163"/>
    </source>
</evidence>
<dbReference type="RefSeq" id="WP_270682958.1">
    <property type="nucleotide sequence ID" value="NZ_JAQFWQ010000001.1"/>
</dbReference>
<reference evidence="5 6" key="1">
    <citation type="submission" date="2023-01" db="EMBL/GenBank/DDBJ databases">
        <title>Draft genome sequence of Nocardiopsis sp. RSe5-2 isolated from halophytes.</title>
        <authorList>
            <person name="Duangmal K."/>
            <person name="Chantavorakit T."/>
        </authorList>
    </citation>
    <scope>NUCLEOTIDE SEQUENCE [LARGE SCALE GENOMIC DNA]</scope>
    <source>
        <strain evidence="5 6">RSe5-2</strain>
    </source>
</reference>
<evidence type="ECO:0000313" key="6">
    <source>
        <dbReference type="Proteomes" id="UP001527866"/>
    </source>
</evidence>
<dbReference type="EMBL" id="JAQFWQ010000001">
    <property type="protein sequence ID" value="MDA2809050.1"/>
    <property type="molecule type" value="Genomic_DNA"/>
</dbReference>
<dbReference type="PRINTS" id="PR00035">
    <property type="entry name" value="HTHGNTR"/>
</dbReference>
<feature type="domain" description="HTH gntR-type" evidence="4">
    <location>
        <begin position="8"/>
        <end position="76"/>
    </location>
</feature>
<dbReference type="InterPro" id="IPR028978">
    <property type="entry name" value="Chorismate_lyase_/UTRA_dom_sf"/>
</dbReference>
<dbReference type="PANTHER" id="PTHR44846">
    <property type="entry name" value="MANNOSYL-D-GLYCERATE TRANSPORT/METABOLISM SYSTEM REPRESSOR MNGR-RELATED"/>
    <property type="match status" value="1"/>
</dbReference>
<keyword evidence="6" id="KW-1185">Reference proteome</keyword>
<dbReference type="PANTHER" id="PTHR44846:SF17">
    <property type="entry name" value="GNTR-FAMILY TRANSCRIPTIONAL REGULATOR"/>
    <property type="match status" value="1"/>
</dbReference>
<dbReference type="CDD" id="cd07377">
    <property type="entry name" value="WHTH_GntR"/>
    <property type="match status" value="1"/>
</dbReference>
<dbReference type="Proteomes" id="UP001527866">
    <property type="component" value="Unassembled WGS sequence"/>
</dbReference>
<dbReference type="InterPro" id="IPR036390">
    <property type="entry name" value="WH_DNA-bd_sf"/>
</dbReference>
<name>A0ABT4TWH7_9ACTN</name>
<dbReference type="InterPro" id="IPR011663">
    <property type="entry name" value="UTRA"/>
</dbReference>
<keyword evidence="2" id="KW-0238">DNA-binding</keyword>
<dbReference type="Pfam" id="PF07702">
    <property type="entry name" value="UTRA"/>
    <property type="match status" value="1"/>
</dbReference>
<dbReference type="InterPro" id="IPR000524">
    <property type="entry name" value="Tscrpt_reg_HTH_GntR"/>
</dbReference>
<keyword evidence="1" id="KW-0805">Transcription regulation</keyword>
<evidence type="ECO:0000256" key="1">
    <source>
        <dbReference type="ARBA" id="ARBA00023015"/>
    </source>
</evidence>
<gene>
    <name evidence="5" type="ORF">O4J56_00200</name>
</gene>
<protein>
    <submittedName>
        <fullName evidence="5">GntR family transcriptional regulator</fullName>
    </submittedName>
</protein>
<proteinExistence type="predicted"/>
<dbReference type="SMART" id="SM00345">
    <property type="entry name" value="HTH_GNTR"/>
    <property type="match status" value="1"/>
</dbReference>
<organism evidence="5 6">
    <name type="scientific">Nocardiopsis endophytica</name>
    <dbReference type="NCBI Taxonomy" id="3018445"/>
    <lineage>
        <taxon>Bacteria</taxon>
        <taxon>Bacillati</taxon>
        <taxon>Actinomycetota</taxon>
        <taxon>Actinomycetes</taxon>
        <taxon>Streptosporangiales</taxon>
        <taxon>Nocardiopsidaceae</taxon>
        <taxon>Nocardiopsis</taxon>
    </lineage>
</organism>
<dbReference type="Gene3D" id="1.10.10.10">
    <property type="entry name" value="Winged helix-like DNA-binding domain superfamily/Winged helix DNA-binding domain"/>
    <property type="match status" value="1"/>
</dbReference>
<dbReference type="Pfam" id="PF00392">
    <property type="entry name" value="GntR"/>
    <property type="match status" value="1"/>
</dbReference>
<evidence type="ECO:0000259" key="4">
    <source>
        <dbReference type="PROSITE" id="PS50949"/>
    </source>
</evidence>
<dbReference type="InterPro" id="IPR050679">
    <property type="entry name" value="Bact_HTH_transcr_reg"/>
</dbReference>
<dbReference type="SMART" id="SM00866">
    <property type="entry name" value="UTRA"/>
    <property type="match status" value="1"/>
</dbReference>
<comment type="caution">
    <text evidence="5">The sequence shown here is derived from an EMBL/GenBank/DDBJ whole genome shotgun (WGS) entry which is preliminary data.</text>
</comment>
<dbReference type="SUPFAM" id="SSF46785">
    <property type="entry name" value="Winged helix' DNA-binding domain"/>
    <property type="match status" value="1"/>
</dbReference>
<dbReference type="InterPro" id="IPR036388">
    <property type="entry name" value="WH-like_DNA-bd_sf"/>
</dbReference>
<evidence type="ECO:0000256" key="2">
    <source>
        <dbReference type="ARBA" id="ARBA00023125"/>
    </source>
</evidence>
<keyword evidence="3" id="KW-0804">Transcription</keyword>
<sequence length="243" mass="26102">MSSMDFAPPKYVQIVQAVQERITDGTYPVGTQLPSESGMVREFGAGRSTVVRALEILRMEGWIDREHGRGSFVKGVPTTAVERSHAGASAFDTAEQGGEVKIIETGRTTAPAAIAEALGFPEGSPAIRRQRVLMADGEPSELVTLWFPLDVADGTDVGKDQLITIGVREHLHALKRLRPARVAERLSARHATGEEARLLQLGEHTPVLSILARILDGSDGVLAVADIVLPGDLHELEDSYPAA</sequence>
<dbReference type="Gene3D" id="3.40.1410.10">
    <property type="entry name" value="Chorismate lyase-like"/>
    <property type="match status" value="1"/>
</dbReference>
<dbReference type="SUPFAM" id="SSF64288">
    <property type="entry name" value="Chorismate lyase-like"/>
    <property type="match status" value="1"/>
</dbReference>
<accession>A0ABT4TWH7</accession>
<evidence type="ECO:0000313" key="5">
    <source>
        <dbReference type="EMBL" id="MDA2809050.1"/>
    </source>
</evidence>
<dbReference type="PROSITE" id="PS50949">
    <property type="entry name" value="HTH_GNTR"/>
    <property type="match status" value="1"/>
</dbReference>